<comment type="similarity">
    <text evidence="1 4">Belongs to the aldehyde dehydrogenase family.</text>
</comment>
<dbReference type="InParanoid" id="A0A7M7QWC3"/>
<keyword evidence="7" id="KW-1185">Reference proteome</keyword>
<keyword evidence="2 4" id="KW-0560">Oxidoreductase</keyword>
<dbReference type="FunFam" id="3.40.309.10:FF:000001">
    <property type="entry name" value="Mitochondrial aldehyde dehydrogenase 2"/>
    <property type="match status" value="1"/>
</dbReference>
<dbReference type="KEGG" id="nvi:100119754"/>
<dbReference type="InterPro" id="IPR016161">
    <property type="entry name" value="Ald_DH/histidinol_DH"/>
</dbReference>
<proteinExistence type="inferred from homology"/>
<dbReference type="InterPro" id="IPR016162">
    <property type="entry name" value="Ald_DH_N"/>
</dbReference>
<dbReference type="RefSeq" id="XP_032455627.1">
    <property type="nucleotide sequence ID" value="XM_032599736.1"/>
</dbReference>
<accession>A0A7M7QWC3</accession>
<feature type="active site" evidence="3">
    <location>
        <position position="258"/>
    </location>
</feature>
<dbReference type="Gene3D" id="3.40.605.10">
    <property type="entry name" value="Aldehyde Dehydrogenase, Chain A, domain 1"/>
    <property type="match status" value="1"/>
</dbReference>
<evidence type="ECO:0000256" key="4">
    <source>
        <dbReference type="RuleBase" id="RU003345"/>
    </source>
</evidence>
<dbReference type="AlphaFoldDB" id="A0A7M7QWC3"/>
<dbReference type="SMR" id="A0A7M7QWC3"/>
<organism evidence="6 7">
    <name type="scientific">Nasonia vitripennis</name>
    <name type="common">Parasitic wasp</name>
    <dbReference type="NCBI Taxonomy" id="7425"/>
    <lineage>
        <taxon>Eukaryota</taxon>
        <taxon>Metazoa</taxon>
        <taxon>Ecdysozoa</taxon>
        <taxon>Arthropoda</taxon>
        <taxon>Hexapoda</taxon>
        <taxon>Insecta</taxon>
        <taxon>Pterygota</taxon>
        <taxon>Neoptera</taxon>
        <taxon>Endopterygota</taxon>
        <taxon>Hymenoptera</taxon>
        <taxon>Apocrita</taxon>
        <taxon>Proctotrupomorpha</taxon>
        <taxon>Chalcidoidea</taxon>
        <taxon>Pteromalidae</taxon>
        <taxon>Pteromalinae</taxon>
        <taxon>Nasonia</taxon>
    </lineage>
</organism>
<evidence type="ECO:0000256" key="3">
    <source>
        <dbReference type="PROSITE-ProRule" id="PRU10007"/>
    </source>
</evidence>
<reference evidence="6" key="1">
    <citation type="submission" date="2021-01" db="UniProtKB">
        <authorList>
            <consortium name="EnsemblMetazoa"/>
        </authorList>
    </citation>
    <scope>IDENTIFICATION</scope>
</reference>
<evidence type="ECO:0000256" key="2">
    <source>
        <dbReference type="ARBA" id="ARBA00023002"/>
    </source>
</evidence>
<dbReference type="EnsemblMetazoa" id="XM_031928648">
    <property type="protein sequence ID" value="XP_031784508"/>
    <property type="gene ID" value="LOC100119754"/>
</dbReference>
<dbReference type="SUPFAM" id="SSF53720">
    <property type="entry name" value="ALDH-like"/>
    <property type="match status" value="1"/>
</dbReference>
<dbReference type="InterPro" id="IPR029510">
    <property type="entry name" value="Ald_DH_CS_GLU"/>
</dbReference>
<evidence type="ECO:0000313" key="6">
    <source>
        <dbReference type="EnsemblMetazoa" id="XP_032455627"/>
    </source>
</evidence>
<dbReference type="FunCoup" id="A0A7M7QWC3">
    <property type="interactions" value="400"/>
</dbReference>
<dbReference type="InterPro" id="IPR016160">
    <property type="entry name" value="Ald_DH_CS_CYS"/>
</dbReference>
<dbReference type="Proteomes" id="UP000002358">
    <property type="component" value="Chromosome 4"/>
</dbReference>
<dbReference type="InterPro" id="IPR016163">
    <property type="entry name" value="Ald_DH_C"/>
</dbReference>
<sequence length="487" mass="52416">MGTNKPVVKYTKLFINNEFVDAASGKTFPTINPSTGTVITHVSEGDKADVDKAVAAAKKAFARNSPWRTMDASARAKLMHKFADLMERDIDYLASIETLDNGKTFADSKGDISASIECLRYYAGWCDKIHGQTIPADGGFFSMTRKEPVGVVGQIIPWNYPIMMTAWKWGPALAAGCTIVLKPAEQTPLSALCLAALTKEAGFPAGVINVVNGFGPTAGAAIAEHFDIRKVAFTGSTEIGHLIMQAAGRTNLKRVSLELGGKSPLIICEDADIKEAADIAHHALFDNHGQSCCAGSRTFVHAKVYDQFVKEAKELATKRKVGDPFSDGTDQGPQIDQDMYDKVMGLIASGKQEGATLVTGGKRVGNAGYFIEPTVFGNVTDEMKIAREEIFGPVQSIFKFNDIEEAIERANKTSYGLAAGIITKDIDKALAFAKAVDAGSIWINGYDLLTAHTPFGGFKMSGIGRELGEEGLHEYLEVKTITIRTNA</sequence>
<dbReference type="EnsemblMetazoa" id="XM_032599736">
    <property type="protein sequence ID" value="XP_032455627"/>
    <property type="gene ID" value="LOC100119754"/>
</dbReference>
<dbReference type="GO" id="GO:0016620">
    <property type="term" value="F:oxidoreductase activity, acting on the aldehyde or oxo group of donors, NAD or NADP as acceptor"/>
    <property type="evidence" value="ECO:0007669"/>
    <property type="project" value="InterPro"/>
</dbReference>
<dbReference type="FunFam" id="3.40.605.10:FF:000050">
    <property type="entry name" value="Aldehyde dehydrogenase, mitochondrial"/>
    <property type="match status" value="1"/>
</dbReference>
<feature type="domain" description="Aldehyde dehydrogenase" evidence="5">
    <location>
        <begin position="19"/>
        <end position="481"/>
    </location>
</feature>
<dbReference type="RefSeq" id="XP_031784508.1">
    <property type="nucleotide sequence ID" value="XM_031928648.2"/>
</dbReference>
<evidence type="ECO:0000256" key="1">
    <source>
        <dbReference type="ARBA" id="ARBA00009986"/>
    </source>
</evidence>
<dbReference type="Gene3D" id="3.40.309.10">
    <property type="entry name" value="Aldehyde Dehydrogenase, Chain A, domain 2"/>
    <property type="match status" value="1"/>
</dbReference>
<evidence type="ECO:0000259" key="5">
    <source>
        <dbReference type="Pfam" id="PF00171"/>
    </source>
</evidence>
<name>A0A7M7QWC3_NASVI</name>
<dbReference type="OrthoDB" id="310895at2759"/>
<dbReference type="Pfam" id="PF00171">
    <property type="entry name" value="Aldedh"/>
    <property type="match status" value="1"/>
</dbReference>
<dbReference type="PROSITE" id="PS00070">
    <property type="entry name" value="ALDEHYDE_DEHYDR_CYS"/>
    <property type="match status" value="1"/>
</dbReference>
<protein>
    <recommendedName>
        <fullName evidence="5">Aldehyde dehydrogenase domain-containing protein</fullName>
    </recommendedName>
</protein>
<dbReference type="InterPro" id="IPR015590">
    <property type="entry name" value="Aldehyde_DH_dom"/>
</dbReference>
<evidence type="ECO:0000313" key="7">
    <source>
        <dbReference type="Proteomes" id="UP000002358"/>
    </source>
</evidence>
<dbReference type="PROSITE" id="PS00687">
    <property type="entry name" value="ALDEHYDE_DEHYDR_GLU"/>
    <property type="match status" value="1"/>
</dbReference>
<dbReference type="FunFam" id="3.40.605.10:FF:000026">
    <property type="entry name" value="Aldehyde dehydrogenase, putative"/>
    <property type="match status" value="1"/>
</dbReference>
<dbReference type="GeneID" id="100119754"/>
<dbReference type="PANTHER" id="PTHR11699">
    <property type="entry name" value="ALDEHYDE DEHYDROGENASE-RELATED"/>
    <property type="match status" value="1"/>
</dbReference>